<dbReference type="Pfam" id="PF05485">
    <property type="entry name" value="THAP"/>
    <property type="match status" value="2"/>
</dbReference>
<keyword evidence="7" id="KW-0175">Coiled coil</keyword>
<protein>
    <recommendedName>
        <fullName evidence="13">THAP-type domain-containing protein</fullName>
    </recommendedName>
</protein>
<organism evidence="14 15">
    <name type="scientific">Drosophila gunungcola</name>
    <name type="common">fruit fly</name>
    <dbReference type="NCBI Taxonomy" id="103775"/>
    <lineage>
        <taxon>Eukaryota</taxon>
        <taxon>Metazoa</taxon>
        <taxon>Ecdysozoa</taxon>
        <taxon>Arthropoda</taxon>
        <taxon>Hexapoda</taxon>
        <taxon>Insecta</taxon>
        <taxon>Pterygota</taxon>
        <taxon>Neoptera</taxon>
        <taxon>Endopterygota</taxon>
        <taxon>Diptera</taxon>
        <taxon>Brachycera</taxon>
        <taxon>Muscomorpha</taxon>
        <taxon>Ephydroidea</taxon>
        <taxon>Drosophilidae</taxon>
        <taxon>Drosophila</taxon>
        <taxon>Sophophora</taxon>
    </lineage>
</organism>
<dbReference type="GO" id="GO:0043565">
    <property type="term" value="F:sequence-specific DNA binding"/>
    <property type="evidence" value="ECO:0007669"/>
    <property type="project" value="InterPro"/>
</dbReference>
<evidence type="ECO:0000256" key="7">
    <source>
        <dbReference type="ARBA" id="ARBA00023054"/>
    </source>
</evidence>
<dbReference type="EMBL" id="JAMKOV010000001">
    <property type="protein sequence ID" value="KAI8045659.1"/>
    <property type="molecule type" value="Genomic_DNA"/>
</dbReference>
<evidence type="ECO:0000256" key="10">
    <source>
        <dbReference type="ARBA" id="ARBA00023242"/>
    </source>
</evidence>
<keyword evidence="10" id="KW-0539">Nucleus</keyword>
<comment type="similarity">
    <text evidence="2">Belongs to the THAP1 family.</text>
</comment>
<evidence type="ECO:0000313" key="14">
    <source>
        <dbReference type="EMBL" id="KAI8045659.1"/>
    </source>
</evidence>
<comment type="subcellular location">
    <subcellularLocation>
        <location evidence="1">Nucleus</location>
        <location evidence="1">Nucleoplasm</location>
    </subcellularLocation>
</comment>
<evidence type="ECO:0000256" key="1">
    <source>
        <dbReference type="ARBA" id="ARBA00004642"/>
    </source>
</evidence>
<evidence type="ECO:0000256" key="4">
    <source>
        <dbReference type="ARBA" id="ARBA00022771"/>
    </source>
</evidence>
<dbReference type="GO" id="GO:0005654">
    <property type="term" value="C:nucleoplasm"/>
    <property type="evidence" value="ECO:0007669"/>
    <property type="project" value="UniProtKB-SubCell"/>
</dbReference>
<evidence type="ECO:0000256" key="6">
    <source>
        <dbReference type="ARBA" id="ARBA00023015"/>
    </source>
</evidence>
<evidence type="ECO:0000256" key="3">
    <source>
        <dbReference type="ARBA" id="ARBA00022723"/>
    </source>
</evidence>
<dbReference type="SMART" id="SM00692">
    <property type="entry name" value="DM3"/>
    <property type="match status" value="2"/>
</dbReference>
<dbReference type="SMART" id="SM00980">
    <property type="entry name" value="THAP"/>
    <property type="match status" value="2"/>
</dbReference>
<keyword evidence="4 12" id="KW-0863">Zinc-finger</keyword>
<dbReference type="PANTHER" id="PTHR46600">
    <property type="entry name" value="THAP DOMAIN-CONTAINING"/>
    <property type="match status" value="1"/>
</dbReference>
<reference evidence="14" key="1">
    <citation type="journal article" date="2023" name="Genome Biol. Evol.">
        <title>Long-read-based Genome Assembly of Drosophila gunungcola Reveals Fewer Chemosensory Genes in Flower-breeding Species.</title>
        <authorList>
            <person name="Negi A."/>
            <person name="Liao B.Y."/>
            <person name="Yeh S.D."/>
        </authorList>
    </citation>
    <scope>NUCLEOTIDE SEQUENCE</scope>
    <source>
        <strain evidence="14">Sukarami</strain>
    </source>
</reference>
<comment type="caution">
    <text evidence="14">The sequence shown here is derived from an EMBL/GenBank/DDBJ whole genome shotgun (WGS) entry which is preliminary data.</text>
</comment>
<dbReference type="OrthoDB" id="5982876at2759"/>
<feature type="domain" description="THAP-type" evidence="13">
    <location>
        <begin position="1"/>
        <end position="78"/>
    </location>
</feature>
<evidence type="ECO:0000313" key="15">
    <source>
        <dbReference type="Proteomes" id="UP001059596"/>
    </source>
</evidence>
<dbReference type="InterPro" id="IPR006612">
    <property type="entry name" value="THAP_Znf"/>
</dbReference>
<gene>
    <name evidence="14" type="ORF">M5D96_001842</name>
</gene>
<proteinExistence type="inferred from homology"/>
<evidence type="ECO:0000256" key="2">
    <source>
        <dbReference type="ARBA" id="ARBA00006177"/>
    </source>
</evidence>
<dbReference type="InterPro" id="IPR026516">
    <property type="entry name" value="THAP1/10"/>
</dbReference>
<name>A0A9P9YZP9_9MUSC</name>
<keyword evidence="6" id="KW-0805">Transcription regulation</keyword>
<keyword evidence="11" id="KW-0131">Cell cycle</keyword>
<dbReference type="AlphaFoldDB" id="A0A9P9YZP9"/>
<dbReference type="SUPFAM" id="SSF57716">
    <property type="entry name" value="Glucocorticoid receptor-like (DNA-binding domain)"/>
    <property type="match status" value="2"/>
</dbReference>
<dbReference type="PANTHER" id="PTHR46600:SF1">
    <property type="entry name" value="THAP DOMAIN-CONTAINING PROTEIN 1"/>
    <property type="match status" value="1"/>
</dbReference>
<keyword evidence="8 12" id="KW-0238">DNA-binding</keyword>
<evidence type="ECO:0000256" key="9">
    <source>
        <dbReference type="ARBA" id="ARBA00023163"/>
    </source>
</evidence>
<feature type="domain" description="THAP-type" evidence="13">
    <location>
        <begin position="96"/>
        <end position="168"/>
    </location>
</feature>
<evidence type="ECO:0000256" key="12">
    <source>
        <dbReference type="PROSITE-ProRule" id="PRU00309"/>
    </source>
</evidence>
<dbReference type="Proteomes" id="UP001059596">
    <property type="component" value="Chromosome 3R"/>
</dbReference>
<evidence type="ECO:0000259" key="13">
    <source>
        <dbReference type="PROSITE" id="PS50950"/>
    </source>
</evidence>
<keyword evidence="15" id="KW-1185">Reference proteome</keyword>
<evidence type="ECO:0000256" key="8">
    <source>
        <dbReference type="ARBA" id="ARBA00023125"/>
    </source>
</evidence>
<evidence type="ECO:0000256" key="5">
    <source>
        <dbReference type="ARBA" id="ARBA00022833"/>
    </source>
</evidence>
<evidence type="ECO:0000256" key="11">
    <source>
        <dbReference type="ARBA" id="ARBA00023306"/>
    </source>
</evidence>
<accession>A0A9P9YZP9</accession>
<dbReference type="GO" id="GO:0008270">
    <property type="term" value="F:zinc ion binding"/>
    <property type="evidence" value="ECO:0007669"/>
    <property type="project" value="UniProtKB-KW"/>
</dbReference>
<keyword evidence="5" id="KW-0862">Zinc</keyword>
<sequence>MKNRNLRCIVTNCHESGQQDSSSMFKFPINPVIRLKWMENIGLFKDINLYNSRVCRRHFETHCFGKAKVFSWALPTLFLGEKEVPHQSSKPRKKAFARKCSVKNCLSQSPPERLHFFPTEPELRKEWMDICRLKVDNKWLFICGRHFRRSFLPNSKGNLKRDAIPELHLGLDGEDPLGKGLKCEQLRSKRRKLCSKNDDSGIDEENSKESGLLDSCLNCLNLKQQLAAALQRIQQLEERPQATSDSDEEEEYIFMLMK</sequence>
<keyword evidence="9" id="KW-0804">Transcription</keyword>
<keyword evidence="3" id="KW-0479">Metal-binding</keyword>
<dbReference type="PROSITE" id="PS50950">
    <property type="entry name" value="ZF_THAP"/>
    <property type="match status" value="2"/>
</dbReference>